<comment type="similarity">
    <text evidence="2">Belongs to the eukaryotic ribosomal protein eS27 family.</text>
</comment>
<comment type="caution">
    <text evidence="6">The sequence shown here is derived from an EMBL/GenBank/DDBJ whole genome shotgun (WGS) entry which is preliminary data.</text>
</comment>
<evidence type="ECO:0000256" key="4">
    <source>
        <dbReference type="ARBA" id="ARBA00022980"/>
    </source>
</evidence>
<name>A0ABR3GVJ3_9PEZI</name>
<dbReference type="Pfam" id="PF01667">
    <property type="entry name" value="Ribosomal_S27e"/>
    <property type="match status" value="1"/>
</dbReference>
<evidence type="ECO:0000256" key="3">
    <source>
        <dbReference type="ARBA" id="ARBA00022833"/>
    </source>
</evidence>
<dbReference type="InterPro" id="IPR000592">
    <property type="entry name" value="Ribosomal_eS27"/>
</dbReference>
<dbReference type="PANTHER" id="PTHR11594">
    <property type="entry name" value="40S RIBOSOMAL PROTEIN S27"/>
    <property type="match status" value="1"/>
</dbReference>
<dbReference type="InterPro" id="IPR023407">
    <property type="entry name" value="Ribosomal_eS27_Zn-bd_dom_sf"/>
</dbReference>
<keyword evidence="7" id="KW-1185">Reference proteome</keyword>
<dbReference type="SUPFAM" id="SSF57829">
    <property type="entry name" value="Zn-binding ribosomal proteins"/>
    <property type="match status" value="1"/>
</dbReference>
<evidence type="ECO:0000256" key="1">
    <source>
        <dbReference type="ARBA" id="ARBA00001947"/>
    </source>
</evidence>
<keyword evidence="3" id="KW-0862">Zinc</keyword>
<proteinExistence type="inferred from homology"/>
<dbReference type="Gene3D" id="2.20.25.100">
    <property type="entry name" value="Zn-binding ribosomal proteins"/>
    <property type="match status" value="1"/>
</dbReference>
<sequence length="101" mass="11136">MASISFISASFESERLMNPRVLTEDLLNPSAATELRRHKLKNLIQTPRSYFMDVKCPGCVQITVIYSHAQTLVICGSCATILCRPTGGKGKLTEGCGFRKK</sequence>
<evidence type="ECO:0000256" key="5">
    <source>
        <dbReference type="ARBA" id="ARBA00023274"/>
    </source>
</evidence>
<evidence type="ECO:0000256" key="2">
    <source>
        <dbReference type="ARBA" id="ARBA00010919"/>
    </source>
</evidence>
<evidence type="ECO:0000313" key="7">
    <source>
        <dbReference type="Proteomes" id="UP001447188"/>
    </source>
</evidence>
<dbReference type="GO" id="GO:0005840">
    <property type="term" value="C:ribosome"/>
    <property type="evidence" value="ECO:0007669"/>
    <property type="project" value="UniProtKB-KW"/>
</dbReference>
<reference evidence="6 7" key="1">
    <citation type="submission" date="2024-02" db="EMBL/GenBank/DDBJ databases">
        <title>Discinaceae phylogenomics.</title>
        <authorList>
            <person name="Dirks A.C."/>
            <person name="James T.Y."/>
        </authorList>
    </citation>
    <scope>NUCLEOTIDE SEQUENCE [LARGE SCALE GENOMIC DNA]</scope>
    <source>
        <strain evidence="6 7">ACD0624</strain>
    </source>
</reference>
<dbReference type="InterPro" id="IPR011332">
    <property type="entry name" value="Ribosomal_zn-bd"/>
</dbReference>
<dbReference type="Proteomes" id="UP001447188">
    <property type="component" value="Unassembled WGS sequence"/>
</dbReference>
<evidence type="ECO:0000313" key="6">
    <source>
        <dbReference type="EMBL" id="KAL0639848.1"/>
    </source>
</evidence>
<organism evidence="6 7">
    <name type="scientific">Discina gigas</name>
    <dbReference type="NCBI Taxonomy" id="1032678"/>
    <lineage>
        <taxon>Eukaryota</taxon>
        <taxon>Fungi</taxon>
        <taxon>Dikarya</taxon>
        <taxon>Ascomycota</taxon>
        <taxon>Pezizomycotina</taxon>
        <taxon>Pezizomycetes</taxon>
        <taxon>Pezizales</taxon>
        <taxon>Discinaceae</taxon>
        <taxon>Discina</taxon>
    </lineage>
</organism>
<protein>
    <submittedName>
        <fullName evidence="6">40S ribosomal protein S27</fullName>
    </submittedName>
</protein>
<keyword evidence="4 6" id="KW-0689">Ribosomal protein</keyword>
<dbReference type="EMBL" id="JBBBZM010000008">
    <property type="protein sequence ID" value="KAL0639848.1"/>
    <property type="molecule type" value="Genomic_DNA"/>
</dbReference>
<comment type="cofactor">
    <cofactor evidence="1">
        <name>Zn(2+)</name>
        <dbReference type="ChEBI" id="CHEBI:29105"/>
    </cofactor>
</comment>
<gene>
    <name evidence="6" type="primary">rps27_1</name>
    <name evidence="6" type="ORF">Q9L58_001165</name>
</gene>
<accession>A0ABR3GVJ3</accession>
<dbReference type="HAMAP" id="MF_00371">
    <property type="entry name" value="Ribosomal_eS27"/>
    <property type="match status" value="1"/>
</dbReference>
<keyword evidence="5" id="KW-0687">Ribonucleoprotein</keyword>